<gene>
    <name evidence="1" type="ORF">KIN20_030521</name>
</gene>
<dbReference type="EMBL" id="JAHQIW010006413">
    <property type="protein sequence ID" value="KAJ1369123.1"/>
    <property type="molecule type" value="Genomic_DNA"/>
</dbReference>
<reference evidence="1" key="1">
    <citation type="submission" date="2021-06" db="EMBL/GenBank/DDBJ databases">
        <title>Parelaphostrongylus tenuis whole genome reference sequence.</title>
        <authorList>
            <person name="Garwood T.J."/>
            <person name="Larsen P.A."/>
            <person name="Fountain-Jones N.M."/>
            <person name="Garbe J.R."/>
            <person name="Macchietto M.G."/>
            <person name="Kania S.A."/>
            <person name="Gerhold R.W."/>
            <person name="Richards J.E."/>
            <person name="Wolf T.M."/>
        </authorList>
    </citation>
    <scope>NUCLEOTIDE SEQUENCE</scope>
    <source>
        <strain evidence="1">MNPRO001-30</strain>
        <tissue evidence="1">Meninges</tissue>
    </source>
</reference>
<protein>
    <submittedName>
        <fullName evidence="1">Uncharacterized protein</fullName>
    </submittedName>
</protein>
<evidence type="ECO:0000313" key="1">
    <source>
        <dbReference type="EMBL" id="KAJ1369123.1"/>
    </source>
</evidence>
<organism evidence="1 2">
    <name type="scientific">Parelaphostrongylus tenuis</name>
    <name type="common">Meningeal worm</name>
    <dbReference type="NCBI Taxonomy" id="148309"/>
    <lineage>
        <taxon>Eukaryota</taxon>
        <taxon>Metazoa</taxon>
        <taxon>Ecdysozoa</taxon>
        <taxon>Nematoda</taxon>
        <taxon>Chromadorea</taxon>
        <taxon>Rhabditida</taxon>
        <taxon>Rhabditina</taxon>
        <taxon>Rhabditomorpha</taxon>
        <taxon>Strongyloidea</taxon>
        <taxon>Metastrongylidae</taxon>
        <taxon>Parelaphostrongylus</taxon>
    </lineage>
</organism>
<comment type="caution">
    <text evidence="1">The sequence shown here is derived from an EMBL/GenBank/DDBJ whole genome shotgun (WGS) entry which is preliminary data.</text>
</comment>
<dbReference type="Proteomes" id="UP001196413">
    <property type="component" value="Unassembled WGS sequence"/>
</dbReference>
<sequence>MSIKRNILEMSASRSQSAQDYFTVHVNVYGVMVRGAMRCTQGRRFEIKLMAHQAIHPLEQRLAASGQATESRELHRHIRTGDCVAAAHADQLVLEFVVKELTEPPAAQQLKIAGDGYFLHCYRCGR</sequence>
<evidence type="ECO:0000313" key="2">
    <source>
        <dbReference type="Proteomes" id="UP001196413"/>
    </source>
</evidence>
<keyword evidence="2" id="KW-1185">Reference proteome</keyword>
<name>A0AAD5R465_PARTN</name>
<dbReference type="AlphaFoldDB" id="A0AAD5R465"/>
<proteinExistence type="predicted"/>
<accession>A0AAD5R465</accession>